<dbReference type="GO" id="GO:0016829">
    <property type="term" value="F:lyase activity"/>
    <property type="evidence" value="ECO:0007669"/>
    <property type="project" value="UniProtKB-KW"/>
</dbReference>
<dbReference type="InterPro" id="IPR012838">
    <property type="entry name" value="PFL1_activating"/>
</dbReference>
<keyword evidence="8 10" id="KW-0408">Iron</keyword>
<comment type="function">
    <text evidence="1 10">Activation of pyruvate formate-lyase under anaerobic conditions by generation of an organic free radical, using S-adenosylmethionine and reduced flavodoxin as cosubstrates to produce 5'-deoxy-adenosine.</text>
</comment>
<evidence type="ECO:0000256" key="1">
    <source>
        <dbReference type="ARBA" id="ARBA00003141"/>
    </source>
</evidence>
<evidence type="ECO:0000256" key="2">
    <source>
        <dbReference type="ARBA" id="ARBA00009777"/>
    </source>
</evidence>
<dbReference type="SFLD" id="SFLDG01067">
    <property type="entry name" value="SPASM/twitch_domain_containing"/>
    <property type="match status" value="1"/>
</dbReference>
<keyword evidence="12" id="KW-0670">Pyruvate</keyword>
<evidence type="ECO:0000256" key="5">
    <source>
        <dbReference type="ARBA" id="ARBA00022691"/>
    </source>
</evidence>
<dbReference type="EC" id="1.97.1.4" evidence="10"/>
<dbReference type="InterPro" id="IPR058240">
    <property type="entry name" value="rSAM_sf"/>
</dbReference>
<dbReference type="Gene3D" id="3.20.20.70">
    <property type="entry name" value="Aldolase class I"/>
    <property type="match status" value="1"/>
</dbReference>
<comment type="subcellular location">
    <subcellularLocation>
        <location evidence="10">Cytoplasm</location>
    </subcellularLocation>
</comment>
<keyword evidence="4 10" id="KW-0004">4Fe-4S</keyword>
<dbReference type="GO" id="GO:0051539">
    <property type="term" value="F:4 iron, 4 sulfur cluster binding"/>
    <property type="evidence" value="ECO:0007669"/>
    <property type="project" value="UniProtKB-UniRule"/>
</dbReference>
<evidence type="ECO:0000259" key="11">
    <source>
        <dbReference type="PROSITE" id="PS51918"/>
    </source>
</evidence>
<evidence type="ECO:0000256" key="9">
    <source>
        <dbReference type="ARBA" id="ARBA00023014"/>
    </source>
</evidence>
<comment type="similarity">
    <text evidence="2 10">Belongs to the organic radical-activating enzymes family.</text>
</comment>
<dbReference type="PANTHER" id="PTHR30352">
    <property type="entry name" value="PYRUVATE FORMATE-LYASE-ACTIVATING ENZYME"/>
    <property type="match status" value="1"/>
</dbReference>
<proteinExistence type="inferred from homology"/>
<dbReference type="SFLD" id="SFLDG01066">
    <property type="entry name" value="organic_radical-activating_enz"/>
    <property type="match status" value="1"/>
</dbReference>
<keyword evidence="12" id="KW-0456">Lyase</keyword>
<organism evidence="12 13">
    <name type="scientific">Anaerostipes hadrus</name>
    <dbReference type="NCBI Taxonomy" id="649756"/>
    <lineage>
        <taxon>Bacteria</taxon>
        <taxon>Bacillati</taxon>
        <taxon>Bacillota</taxon>
        <taxon>Clostridia</taxon>
        <taxon>Lachnospirales</taxon>
        <taxon>Lachnospiraceae</taxon>
        <taxon>Anaerostipes</taxon>
    </lineage>
</organism>
<comment type="catalytic activity">
    <reaction evidence="10">
        <text>glycyl-[formate C-acetyltransferase] + reduced [flavodoxin] + S-adenosyl-L-methionine = glycin-2-yl radical-[formate C-acetyltransferase] + semiquinone [flavodoxin] + 5'-deoxyadenosine + L-methionine + H(+)</text>
        <dbReference type="Rhea" id="RHEA:19225"/>
        <dbReference type="Rhea" id="RHEA-COMP:10622"/>
        <dbReference type="Rhea" id="RHEA-COMP:12190"/>
        <dbReference type="Rhea" id="RHEA-COMP:12191"/>
        <dbReference type="Rhea" id="RHEA-COMP:14480"/>
        <dbReference type="ChEBI" id="CHEBI:15378"/>
        <dbReference type="ChEBI" id="CHEBI:17319"/>
        <dbReference type="ChEBI" id="CHEBI:29947"/>
        <dbReference type="ChEBI" id="CHEBI:32722"/>
        <dbReference type="ChEBI" id="CHEBI:57618"/>
        <dbReference type="ChEBI" id="CHEBI:57844"/>
        <dbReference type="ChEBI" id="CHEBI:59789"/>
        <dbReference type="ChEBI" id="CHEBI:140311"/>
        <dbReference type="EC" id="1.97.1.4"/>
    </reaction>
</comment>
<dbReference type="GO" id="GO:0005737">
    <property type="term" value="C:cytoplasm"/>
    <property type="evidence" value="ECO:0007669"/>
    <property type="project" value="UniProtKB-SubCell"/>
</dbReference>
<keyword evidence="5 10" id="KW-0949">S-adenosyl-L-methionine</keyword>
<dbReference type="PROSITE" id="PS01087">
    <property type="entry name" value="RADICAL_ACTIVATING"/>
    <property type="match status" value="1"/>
</dbReference>
<dbReference type="SUPFAM" id="SSF102114">
    <property type="entry name" value="Radical SAM enzymes"/>
    <property type="match status" value="1"/>
</dbReference>
<evidence type="ECO:0000256" key="3">
    <source>
        <dbReference type="ARBA" id="ARBA00021356"/>
    </source>
</evidence>
<keyword evidence="7 10" id="KW-0560">Oxidoreductase</keyword>
<dbReference type="PANTHER" id="PTHR30352:SF5">
    <property type="entry name" value="PYRUVATE FORMATE-LYASE 1-ACTIVATING ENZYME"/>
    <property type="match status" value="1"/>
</dbReference>
<dbReference type="RefSeq" id="WP_055259650.1">
    <property type="nucleotide sequence ID" value="NZ_CYXT01000028.1"/>
</dbReference>
<evidence type="ECO:0000256" key="6">
    <source>
        <dbReference type="ARBA" id="ARBA00022723"/>
    </source>
</evidence>
<dbReference type="GO" id="GO:0043365">
    <property type="term" value="F:[formate-C-acetyltransferase]-activating enzyme activity"/>
    <property type="evidence" value="ECO:0007669"/>
    <property type="project" value="UniProtKB-UniRule"/>
</dbReference>
<protein>
    <recommendedName>
        <fullName evidence="3 10">Pyruvate formate-lyase-activating enzyme</fullName>
        <ecNumber evidence="10">1.97.1.4</ecNumber>
    </recommendedName>
</protein>
<evidence type="ECO:0000256" key="4">
    <source>
        <dbReference type="ARBA" id="ARBA00022485"/>
    </source>
</evidence>
<dbReference type="GO" id="GO:0046872">
    <property type="term" value="F:metal ion binding"/>
    <property type="evidence" value="ECO:0007669"/>
    <property type="project" value="UniProtKB-UniRule"/>
</dbReference>
<evidence type="ECO:0000256" key="7">
    <source>
        <dbReference type="ARBA" id="ARBA00023002"/>
    </source>
</evidence>
<sequence>MTVGHVHSIESMGLVDGPGIRTVIFLQGCALRCRFCHNPDTWELSGGTEYTPEELVAKIRRFKPYFKEDGGVTFSGGEPLLQPDFLKETLKLCKNEGIHTCIDTAGYGLSDYDEILNHTDLVLLDLKHIHKTDYEKMTGRSMDRFEEFLNALKKHQTKIWIRHVVVPGITDSEDHMAQLKAYIQKIPNVEKVELLPYHLLGTNKYKVMNIPYSLEGVPAMDKKKTEMLQQTYFDHVYFTEEKSC</sequence>
<name>A0A173UH25_ANAHA</name>
<dbReference type="InterPro" id="IPR013785">
    <property type="entry name" value="Aldolase_TIM"/>
</dbReference>
<gene>
    <name evidence="12" type="primary">pflA_3</name>
    <name evidence="12" type="ORF">ERS852425_02897</name>
</gene>
<dbReference type="NCBIfam" id="TIGR02493">
    <property type="entry name" value="PFLA"/>
    <property type="match status" value="1"/>
</dbReference>
<dbReference type="InterPro" id="IPR007197">
    <property type="entry name" value="rSAM"/>
</dbReference>
<feature type="domain" description="Radical SAM core" evidence="11">
    <location>
        <begin position="15"/>
        <end position="234"/>
    </location>
</feature>
<dbReference type="InterPro" id="IPR001989">
    <property type="entry name" value="Radical_activat_CS"/>
</dbReference>
<evidence type="ECO:0000256" key="10">
    <source>
        <dbReference type="RuleBase" id="RU362053"/>
    </source>
</evidence>
<evidence type="ECO:0000313" key="12">
    <source>
        <dbReference type="EMBL" id="CUN14281.1"/>
    </source>
</evidence>
<reference evidence="12 13" key="1">
    <citation type="submission" date="2015-09" db="EMBL/GenBank/DDBJ databases">
        <authorList>
            <consortium name="Pathogen Informatics"/>
        </authorList>
    </citation>
    <scope>NUCLEOTIDE SEQUENCE [LARGE SCALE GENOMIC DNA]</scope>
    <source>
        <strain evidence="12 13">2789STDY5608868</strain>
    </source>
</reference>
<comment type="cofactor">
    <cofactor evidence="10">
        <name>[4Fe-4S] cluster</name>
        <dbReference type="ChEBI" id="CHEBI:49883"/>
    </cofactor>
    <text evidence="10">Binds 1 [4Fe-4S] cluster. The cluster is coordinated with 3 cysteines and an exchangeable S-adenosyl-L-methionine.</text>
</comment>
<dbReference type="Pfam" id="PF04055">
    <property type="entry name" value="Radical_SAM"/>
    <property type="match status" value="1"/>
</dbReference>
<dbReference type="CDD" id="cd01335">
    <property type="entry name" value="Radical_SAM"/>
    <property type="match status" value="1"/>
</dbReference>
<dbReference type="PROSITE" id="PS51918">
    <property type="entry name" value="RADICAL_SAM"/>
    <property type="match status" value="1"/>
</dbReference>
<dbReference type="AlphaFoldDB" id="A0A173UH25"/>
<evidence type="ECO:0000256" key="8">
    <source>
        <dbReference type="ARBA" id="ARBA00023004"/>
    </source>
</evidence>
<keyword evidence="6 10" id="KW-0479">Metal-binding</keyword>
<dbReference type="SFLD" id="SFLDS00029">
    <property type="entry name" value="Radical_SAM"/>
    <property type="match status" value="1"/>
</dbReference>
<accession>A0A173UH25</accession>
<keyword evidence="10" id="KW-0963">Cytoplasm</keyword>
<evidence type="ECO:0000313" key="13">
    <source>
        <dbReference type="Proteomes" id="UP000095598"/>
    </source>
</evidence>
<dbReference type="EMBL" id="CYXT01000028">
    <property type="protein sequence ID" value="CUN14281.1"/>
    <property type="molecule type" value="Genomic_DNA"/>
</dbReference>
<keyword evidence="9 10" id="KW-0411">Iron-sulfur</keyword>
<dbReference type="Proteomes" id="UP000095598">
    <property type="component" value="Unassembled WGS sequence"/>
</dbReference>
<dbReference type="InterPro" id="IPR034457">
    <property type="entry name" value="Organic_radical-activating"/>
</dbReference>